<dbReference type="PANTHER" id="PTHR11102:SF147">
    <property type="entry name" value="SEL1L ADAPTOR SUBUNIT OF ERAD E3 UBIQUITIN LIGASE"/>
    <property type="match status" value="1"/>
</dbReference>
<dbReference type="InterPro" id="IPR006597">
    <property type="entry name" value="Sel1-like"/>
</dbReference>
<keyword evidence="1" id="KW-0812">Transmembrane</keyword>
<comment type="caution">
    <text evidence="2">The sequence shown here is derived from an EMBL/GenBank/DDBJ whole genome shotgun (WGS) entry which is preliminary data.</text>
</comment>
<dbReference type="InterPro" id="IPR050767">
    <property type="entry name" value="Sel1_AlgK"/>
</dbReference>
<dbReference type="Pfam" id="PF08238">
    <property type="entry name" value="Sel1"/>
    <property type="match status" value="5"/>
</dbReference>
<dbReference type="PANTHER" id="PTHR11102">
    <property type="entry name" value="SEL-1-LIKE PROTEIN"/>
    <property type="match status" value="1"/>
</dbReference>
<sequence>MITLNIGELVGNYRVLSVISQSNSEIIYSGFNLLDSSYVTIQEFYPRKLNINRVESEVFVDDKDQATFDKLAEVFTKNGELCDENDVIKQNNTVYIVAPKIIDTVKRDEVFACLEKIDEKYRLANLKGKSKNRLSALAEYKGVMKAHPDFFYLHSDSVNNLADCYFYNYYDDATSVNSVSECVEFYSKKELNKKAFNLYLQSACRGSAYAQHQLGLFYDKGYGCLCNYQLAAYWYHEAYKKGHTDSAKRLGDFYFYGQGVEQNYEEAIKLYKSSADVNFNSCLMLVKCYEEKLAVKEDKAKLYYYLNKACELGCNDPDIYIKLAKCYINAYGTEENLKEANKLIKKAALSKYSSGVSNLINNVYLKKNLGHSNKIRCILYKLLSHWDYILGVLIFIVIIGGMFSFGLIFG</sequence>
<proteinExistence type="predicted"/>
<keyword evidence="1" id="KW-1133">Transmembrane helix</keyword>
<dbReference type="RefSeq" id="WP_117949770.1">
    <property type="nucleotide sequence ID" value="NZ_JBBMEZ010000016.1"/>
</dbReference>
<dbReference type="Gene3D" id="1.25.40.10">
    <property type="entry name" value="Tetratricopeptide repeat domain"/>
    <property type="match status" value="2"/>
</dbReference>
<reference evidence="2 3" key="1">
    <citation type="submission" date="2024-03" db="EMBL/GenBank/DDBJ databases">
        <title>Human intestinal bacterial collection.</title>
        <authorList>
            <person name="Pauvert C."/>
            <person name="Hitch T.C.A."/>
            <person name="Clavel T."/>
        </authorList>
    </citation>
    <scope>NUCLEOTIDE SEQUENCE [LARGE SCALE GENOMIC DNA]</scope>
    <source>
        <strain evidence="2 3">CLA-JM-H38</strain>
    </source>
</reference>
<organism evidence="2 3">
    <name type="scientific">Ruminococcoides intestinale</name>
    <dbReference type="NCBI Taxonomy" id="3133162"/>
    <lineage>
        <taxon>Bacteria</taxon>
        <taxon>Bacillati</taxon>
        <taxon>Bacillota</taxon>
        <taxon>Clostridia</taxon>
        <taxon>Eubacteriales</taxon>
        <taxon>Oscillospiraceae</taxon>
        <taxon>Ruminococcoides</taxon>
    </lineage>
</organism>
<dbReference type="Proteomes" id="UP001490816">
    <property type="component" value="Unassembled WGS sequence"/>
</dbReference>
<feature type="transmembrane region" description="Helical" evidence="1">
    <location>
        <begin position="388"/>
        <end position="409"/>
    </location>
</feature>
<protein>
    <submittedName>
        <fullName evidence="2">Tetratricopeptide repeat protein</fullName>
    </submittedName>
</protein>
<dbReference type="EMBL" id="JBBMEZ010000016">
    <property type="protein sequence ID" value="MEQ2470076.1"/>
    <property type="molecule type" value="Genomic_DNA"/>
</dbReference>
<evidence type="ECO:0000256" key="1">
    <source>
        <dbReference type="SAM" id="Phobius"/>
    </source>
</evidence>
<keyword evidence="3" id="KW-1185">Reference proteome</keyword>
<dbReference type="SMART" id="SM00671">
    <property type="entry name" value="SEL1"/>
    <property type="match status" value="4"/>
</dbReference>
<evidence type="ECO:0000313" key="2">
    <source>
        <dbReference type="EMBL" id="MEQ2470076.1"/>
    </source>
</evidence>
<evidence type="ECO:0000313" key="3">
    <source>
        <dbReference type="Proteomes" id="UP001490816"/>
    </source>
</evidence>
<dbReference type="SUPFAM" id="SSF81901">
    <property type="entry name" value="HCP-like"/>
    <property type="match status" value="1"/>
</dbReference>
<gene>
    <name evidence="2" type="ORF">WMO39_07005</name>
</gene>
<accession>A0ABV1FBH4</accession>
<name>A0ABV1FBH4_9FIRM</name>
<dbReference type="InterPro" id="IPR011990">
    <property type="entry name" value="TPR-like_helical_dom_sf"/>
</dbReference>
<keyword evidence="1" id="KW-0472">Membrane</keyword>